<dbReference type="GO" id="GO:0005634">
    <property type="term" value="C:nucleus"/>
    <property type="evidence" value="ECO:0007669"/>
    <property type="project" value="UniProtKB-SubCell"/>
</dbReference>
<organism evidence="4 5">
    <name type="scientific">Eruca vesicaria subsp. sativa</name>
    <name type="common">Garden rocket</name>
    <name type="synonym">Eruca sativa</name>
    <dbReference type="NCBI Taxonomy" id="29727"/>
    <lineage>
        <taxon>Eukaryota</taxon>
        <taxon>Viridiplantae</taxon>
        <taxon>Streptophyta</taxon>
        <taxon>Embryophyta</taxon>
        <taxon>Tracheophyta</taxon>
        <taxon>Spermatophyta</taxon>
        <taxon>Magnoliopsida</taxon>
        <taxon>eudicotyledons</taxon>
        <taxon>Gunneridae</taxon>
        <taxon>Pentapetalae</taxon>
        <taxon>rosids</taxon>
        <taxon>malvids</taxon>
        <taxon>Brassicales</taxon>
        <taxon>Brassicaceae</taxon>
        <taxon>Brassiceae</taxon>
        <taxon>Eruca</taxon>
    </lineage>
</organism>
<proteinExistence type="predicted"/>
<evidence type="ECO:0000313" key="4">
    <source>
        <dbReference type="EMBL" id="CAH8360067.1"/>
    </source>
</evidence>
<comment type="caution">
    <text evidence="4">The sequence shown here is derived from an EMBL/GenBank/DDBJ whole genome shotgun (WGS) entry which is preliminary data.</text>
</comment>
<feature type="domain" description="KANL2-like probable zinc-finger" evidence="3">
    <location>
        <begin position="44"/>
        <end position="73"/>
    </location>
</feature>
<sequence length="116" mass="12939">MVFEFIPLNHKVCKSPVIKMANLNSTNGDGVKVARHANGCFGSCMYGCEANSIALTKYCHLHILKNRKLKLYKVRPGYGNGVLRKTDPELTLKHLPDDSLIQLVKNPWPNVVAECC</sequence>
<reference evidence="4 5" key="1">
    <citation type="submission" date="2022-03" db="EMBL/GenBank/DDBJ databases">
        <authorList>
            <person name="Macdonald S."/>
            <person name="Ahmed S."/>
            <person name="Newling K."/>
        </authorList>
    </citation>
    <scope>NUCLEOTIDE SEQUENCE [LARGE SCALE GENOMIC DNA]</scope>
</reference>
<evidence type="ECO:0000259" key="3">
    <source>
        <dbReference type="Pfam" id="PF13891"/>
    </source>
</evidence>
<gene>
    <name evidence="4" type="ORF">ERUC_LOCUS25823</name>
</gene>
<dbReference type="Proteomes" id="UP001642260">
    <property type="component" value="Unassembled WGS sequence"/>
</dbReference>
<dbReference type="EMBL" id="CAKOAT010277377">
    <property type="protein sequence ID" value="CAH8360067.1"/>
    <property type="molecule type" value="Genomic_DNA"/>
</dbReference>
<dbReference type="Pfam" id="PF13891">
    <property type="entry name" value="zf-C3HC3H_KANSL2"/>
    <property type="match status" value="1"/>
</dbReference>
<evidence type="ECO:0000313" key="5">
    <source>
        <dbReference type="Proteomes" id="UP001642260"/>
    </source>
</evidence>
<name>A0ABC8KQ19_ERUVS</name>
<evidence type="ECO:0000256" key="2">
    <source>
        <dbReference type="ARBA" id="ARBA00023242"/>
    </source>
</evidence>
<keyword evidence="5" id="KW-1185">Reference proteome</keyword>
<evidence type="ECO:0000256" key="1">
    <source>
        <dbReference type="ARBA" id="ARBA00004123"/>
    </source>
</evidence>
<comment type="subcellular location">
    <subcellularLocation>
        <location evidence="1">Nucleus</location>
    </subcellularLocation>
</comment>
<dbReference type="AlphaFoldDB" id="A0ABC8KQ19"/>
<keyword evidence="2" id="KW-0539">Nucleus</keyword>
<protein>
    <recommendedName>
        <fullName evidence="3">KANL2-like probable zinc-finger domain-containing protein</fullName>
    </recommendedName>
</protein>
<accession>A0ABC8KQ19</accession>
<dbReference type="InterPro" id="IPR025927">
    <property type="entry name" value="Znf_KANL2-like"/>
</dbReference>